<dbReference type="Pfam" id="PF07289">
    <property type="entry name" value="BBL5"/>
    <property type="match status" value="1"/>
</dbReference>
<evidence type="ECO:0000256" key="7">
    <source>
        <dbReference type="ARBA" id="ARBA00023136"/>
    </source>
</evidence>
<comment type="caution">
    <text evidence="11">The sequence shown here is derived from an EMBL/GenBank/DDBJ whole genome shotgun (WGS) entry which is preliminary data.</text>
</comment>
<evidence type="ECO:0000256" key="4">
    <source>
        <dbReference type="ARBA" id="ARBA00022475"/>
    </source>
</evidence>
<keyword evidence="6" id="KW-0969">Cilium</keyword>
<keyword evidence="8" id="KW-0206">Cytoskeleton</keyword>
<accession>A0AAD2D0G4</accession>
<evidence type="ECO:0000313" key="12">
    <source>
        <dbReference type="Proteomes" id="UP001295684"/>
    </source>
</evidence>
<evidence type="ECO:0000256" key="9">
    <source>
        <dbReference type="ARBA" id="ARBA00023273"/>
    </source>
</evidence>
<evidence type="ECO:0000259" key="10">
    <source>
        <dbReference type="SMART" id="SM00683"/>
    </source>
</evidence>
<dbReference type="GO" id="GO:0036064">
    <property type="term" value="C:ciliary basal body"/>
    <property type="evidence" value="ECO:0007669"/>
    <property type="project" value="TreeGrafter"/>
</dbReference>
<evidence type="ECO:0000256" key="8">
    <source>
        <dbReference type="ARBA" id="ARBA00023212"/>
    </source>
</evidence>
<protein>
    <recommendedName>
        <fullName evidence="10">BBSome complex member BBS5 PH domain-containing protein</fullName>
    </recommendedName>
</protein>
<dbReference type="SMART" id="SM00683">
    <property type="entry name" value="DM16"/>
    <property type="match status" value="2"/>
</dbReference>
<evidence type="ECO:0000256" key="3">
    <source>
        <dbReference type="ARBA" id="ARBA00005822"/>
    </source>
</evidence>
<keyword evidence="7" id="KW-0472">Membrane</keyword>
<keyword evidence="4" id="KW-1003">Cell membrane</keyword>
<dbReference type="EMBL" id="CAMPGE010016835">
    <property type="protein sequence ID" value="CAI2375368.1"/>
    <property type="molecule type" value="Genomic_DNA"/>
</dbReference>
<evidence type="ECO:0000256" key="5">
    <source>
        <dbReference type="ARBA" id="ARBA00022490"/>
    </source>
</evidence>
<dbReference type="InterPro" id="IPR006606">
    <property type="entry name" value="BBL5"/>
</dbReference>
<feature type="domain" description="BBSome complex member BBS5 PH" evidence="10">
    <location>
        <begin position="156"/>
        <end position="210"/>
    </location>
</feature>
<name>A0AAD2D0G4_EUPCR</name>
<dbReference type="Proteomes" id="UP001295684">
    <property type="component" value="Unassembled WGS sequence"/>
</dbReference>
<evidence type="ECO:0000256" key="6">
    <source>
        <dbReference type="ARBA" id="ARBA00023069"/>
    </source>
</evidence>
<comment type="similarity">
    <text evidence="3">Belongs to the BBS5 family.</text>
</comment>
<evidence type="ECO:0000256" key="2">
    <source>
        <dbReference type="ARBA" id="ARBA00004607"/>
    </source>
</evidence>
<dbReference type="PANTHER" id="PTHR21351">
    <property type="entry name" value="BARDET-BIEDL SYNDROME PROTEIN 5"/>
    <property type="match status" value="1"/>
</dbReference>
<comment type="subcellular location">
    <subcellularLocation>
        <location evidence="1">Cell projection</location>
        <location evidence="1">Cilium membrane</location>
    </subcellularLocation>
    <subcellularLocation>
        <location evidence="2">Cytoplasm</location>
        <location evidence="2">Cytoskeleton</location>
        <location evidence="2">Microtubule organizing center</location>
        <location evidence="2">Centrosome</location>
        <location evidence="2">Centriolar satellite</location>
    </subcellularLocation>
</comment>
<reference evidence="11" key="1">
    <citation type="submission" date="2023-07" db="EMBL/GenBank/DDBJ databases">
        <authorList>
            <consortium name="AG Swart"/>
            <person name="Singh M."/>
            <person name="Singh A."/>
            <person name="Seah K."/>
            <person name="Emmerich C."/>
        </authorList>
    </citation>
    <scope>NUCLEOTIDE SEQUENCE</scope>
    <source>
        <strain evidence="11">DP1</strain>
    </source>
</reference>
<evidence type="ECO:0000313" key="11">
    <source>
        <dbReference type="EMBL" id="CAI2375368.1"/>
    </source>
</evidence>
<dbReference type="InterPro" id="IPR014003">
    <property type="entry name" value="BBS5_PH"/>
</dbReference>
<keyword evidence="5" id="KW-0963">Cytoplasm</keyword>
<dbReference type="GO" id="GO:0034451">
    <property type="term" value="C:centriolar satellite"/>
    <property type="evidence" value="ECO:0007669"/>
    <property type="project" value="UniProtKB-SubCell"/>
</dbReference>
<dbReference type="PANTHER" id="PTHR21351:SF0">
    <property type="entry name" value="BARDET-BIEDL SYNDROME 5 PROTEIN"/>
    <property type="match status" value="1"/>
</dbReference>
<dbReference type="PIRSF" id="PIRSF010072">
    <property type="entry name" value="DUF1448"/>
    <property type="match status" value="1"/>
</dbReference>
<dbReference type="GO" id="GO:0034464">
    <property type="term" value="C:BBSome"/>
    <property type="evidence" value="ECO:0007669"/>
    <property type="project" value="InterPro"/>
</dbReference>
<dbReference type="InterPro" id="IPR030804">
    <property type="entry name" value="BBS5/fem-3"/>
</dbReference>
<dbReference type="GO" id="GO:0060170">
    <property type="term" value="C:ciliary membrane"/>
    <property type="evidence" value="ECO:0007669"/>
    <property type="project" value="UniProtKB-SubCell"/>
</dbReference>
<keyword evidence="9" id="KW-0966">Cell projection</keyword>
<gene>
    <name evidence="11" type="ORF">ECRASSUSDP1_LOCUS16730</name>
</gene>
<dbReference type="GO" id="GO:0060271">
    <property type="term" value="P:cilium assembly"/>
    <property type="evidence" value="ECO:0007669"/>
    <property type="project" value="TreeGrafter"/>
</dbReference>
<evidence type="ECO:0000256" key="1">
    <source>
        <dbReference type="ARBA" id="ARBA00004309"/>
    </source>
</evidence>
<keyword evidence="12" id="KW-1185">Reference proteome</keyword>
<organism evidence="11 12">
    <name type="scientific">Euplotes crassus</name>
    <dbReference type="NCBI Taxonomy" id="5936"/>
    <lineage>
        <taxon>Eukaryota</taxon>
        <taxon>Sar</taxon>
        <taxon>Alveolata</taxon>
        <taxon>Ciliophora</taxon>
        <taxon>Intramacronucleata</taxon>
        <taxon>Spirotrichea</taxon>
        <taxon>Hypotrichia</taxon>
        <taxon>Euplotida</taxon>
        <taxon>Euplotidae</taxon>
        <taxon>Moneuplotes</taxon>
    </lineage>
</organism>
<dbReference type="GO" id="GO:0032266">
    <property type="term" value="F:phosphatidylinositol-3-phosphate binding"/>
    <property type="evidence" value="ECO:0007669"/>
    <property type="project" value="TreeGrafter"/>
</dbReference>
<sequence length="343" mass="39214">MSDPIWQHREIRFDAPFSQLTLRKGEVLIDSIANVEDTKGNNGDKGNLLITNLRIIWFCDDNKKINLSVGYDCILNSEIKDNNSLMKGSSQALYLRTRFQQSRFEFIFSSLVRDSPRLFSSFQAVIRSYETTKLYRDLKLRGAIVQDSELILLPKEKVFNKYTGVWNLSQEQGNLGSFYISNVRIVWFANLAEGFNVSLPWTQIKNIKVKESKFGTALVLETSEFSGNYVLGFKLDNIEEVHKEIVALYQVYIANPVFGVEAALKEEYEDIEKVTIPKVEDEFEEVDQSDAGPNMVSAQYYLTSGADSYSKKKKSKIIFSEEIGLAVEQPPEGLTLEKLWKIM</sequence>
<proteinExistence type="inferred from homology"/>
<feature type="domain" description="BBSome complex member BBS5 PH" evidence="10">
    <location>
        <begin position="26"/>
        <end position="80"/>
    </location>
</feature>
<dbReference type="AlphaFoldDB" id="A0AAD2D0G4"/>